<dbReference type="InterPro" id="IPR036390">
    <property type="entry name" value="WH_DNA-bd_sf"/>
</dbReference>
<evidence type="ECO:0000259" key="4">
    <source>
        <dbReference type="PROSITE" id="PS50949"/>
    </source>
</evidence>
<dbReference type="SMART" id="SM00895">
    <property type="entry name" value="FCD"/>
    <property type="match status" value="1"/>
</dbReference>
<dbReference type="AlphaFoldDB" id="A0A0S3K7G2"/>
<dbReference type="Proteomes" id="UP000183039">
    <property type="component" value="Unassembled WGS sequence"/>
</dbReference>
<dbReference type="Gene3D" id="1.20.120.530">
    <property type="entry name" value="GntR ligand-binding domain-like"/>
    <property type="match status" value="1"/>
</dbReference>
<dbReference type="Pfam" id="PF07729">
    <property type="entry name" value="FCD"/>
    <property type="match status" value="1"/>
</dbReference>
<evidence type="ECO:0000313" key="6">
    <source>
        <dbReference type="EMBL" id="OJG93151.1"/>
    </source>
</evidence>
<dbReference type="PROSITE" id="PS50949">
    <property type="entry name" value="HTH_GNTR"/>
    <property type="match status" value="1"/>
</dbReference>
<dbReference type="InterPro" id="IPR011711">
    <property type="entry name" value="GntR_C"/>
</dbReference>
<dbReference type="GO" id="GO:0003677">
    <property type="term" value="F:DNA binding"/>
    <property type="evidence" value="ECO:0007669"/>
    <property type="project" value="UniProtKB-KW"/>
</dbReference>
<dbReference type="Pfam" id="PF00392">
    <property type="entry name" value="GntR"/>
    <property type="match status" value="1"/>
</dbReference>
<dbReference type="RefSeq" id="WP_071876250.1">
    <property type="nucleotide sequence ID" value="NZ_JXLC01000002.1"/>
</dbReference>
<evidence type="ECO:0000313" key="7">
    <source>
        <dbReference type="Proteomes" id="UP000065511"/>
    </source>
</evidence>
<evidence type="ECO:0000256" key="2">
    <source>
        <dbReference type="ARBA" id="ARBA00023125"/>
    </source>
</evidence>
<protein>
    <submittedName>
        <fullName evidence="6">GntR family transcriptional regulator</fullName>
    </submittedName>
</protein>
<dbReference type="EMBL" id="CP013614">
    <property type="protein sequence ID" value="ALS00178.1"/>
    <property type="molecule type" value="Genomic_DNA"/>
</dbReference>
<dbReference type="EMBL" id="JXLC01000002">
    <property type="protein sequence ID" value="OJG93151.1"/>
    <property type="molecule type" value="Genomic_DNA"/>
</dbReference>
<dbReference type="InterPro" id="IPR036388">
    <property type="entry name" value="WH-like_DNA-bd_sf"/>
</dbReference>
<dbReference type="OrthoDB" id="9781630at2"/>
<organism evidence="6 8">
    <name type="scientific">Enterococcus silesiacus</name>
    <dbReference type="NCBI Taxonomy" id="332949"/>
    <lineage>
        <taxon>Bacteria</taxon>
        <taxon>Bacillati</taxon>
        <taxon>Bacillota</taxon>
        <taxon>Bacilli</taxon>
        <taxon>Lactobacillales</taxon>
        <taxon>Enterococcaceae</taxon>
        <taxon>Enterococcus</taxon>
    </lineage>
</organism>
<dbReference type="GO" id="GO:0003700">
    <property type="term" value="F:DNA-binding transcription factor activity"/>
    <property type="evidence" value="ECO:0007669"/>
    <property type="project" value="InterPro"/>
</dbReference>
<sequence>MSTISEAVGKNLDLSANEPLKELVYKAFRKTIILGEIPAGQRINEKEFSEVMNISRTPIRYALQKLVEEGLVDHVRGVGIIVRGISLNDANEIYAIRKSLDVLATITAMKEMNSEDFDELKALLEETERLNEANEIDQVLQKFSDFNELIYEKSKMLRLKSIVMKLREYLVYFRDISIRSKDRRDKALNEHWLIYKCMLNQEEEQLKLLITEHLDYSQTFILKEMEKHLNETAK</sequence>
<keyword evidence="1" id="KW-0805">Transcription regulation</keyword>
<evidence type="ECO:0000256" key="1">
    <source>
        <dbReference type="ARBA" id="ARBA00023015"/>
    </source>
</evidence>
<keyword evidence="2" id="KW-0238">DNA-binding</keyword>
<dbReference type="InterPro" id="IPR000524">
    <property type="entry name" value="Tscrpt_reg_HTH_GntR"/>
</dbReference>
<evidence type="ECO:0000313" key="8">
    <source>
        <dbReference type="Proteomes" id="UP000183039"/>
    </source>
</evidence>
<reference evidence="6 8" key="1">
    <citation type="submission" date="2014-12" db="EMBL/GenBank/DDBJ databases">
        <title>Draft genome sequences of 29 type strains of Enterococci.</title>
        <authorList>
            <person name="Zhong Z."/>
            <person name="Sun Z."/>
            <person name="Liu W."/>
            <person name="Zhang W."/>
            <person name="Zhang H."/>
        </authorList>
    </citation>
    <scope>NUCLEOTIDE SEQUENCE [LARGE SCALE GENOMIC DNA]</scope>
    <source>
        <strain evidence="6 8">DSM 22801</strain>
    </source>
</reference>
<proteinExistence type="predicted"/>
<gene>
    <name evidence="5" type="ORF">ATZ33_01930</name>
    <name evidence="6" type="ORF">RV15_GL001183</name>
</gene>
<dbReference type="SMART" id="SM00345">
    <property type="entry name" value="HTH_GNTR"/>
    <property type="match status" value="1"/>
</dbReference>
<dbReference type="Proteomes" id="UP000065511">
    <property type="component" value="Chromosome"/>
</dbReference>
<dbReference type="PANTHER" id="PTHR43537">
    <property type="entry name" value="TRANSCRIPTIONAL REGULATOR, GNTR FAMILY"/>
    <property type="match status" value="1"/>
</dbReference>
<accession>A0A0S3K7G2</accession>
<dbReference type="SUPFAM" id="SSF46785">
    <property type="entry name" value="Winged helix' DNA-binding domain"/>
    <property type="match status" value="1"/>
</dbReference>
<dbReference type="InterPro" id="IPR008920">
    <property type="entry name" value="TF_FadR/GntR_C"/>
</dbReference>
<feature type="domain" description="HTH gntR-type" evidence="4">
    <location>
        <begin position="18"/>
        <end position="85"/>
    </location>
</feature>
<reference evidence="5 7" key="2">
    <citation type="submission" date="2015-12" db="EMBL/GenBank/DDBJ databases">
        <authorList>
            <person name="Lauer A."/>
            <person name="Humrighouse B."/>
            <person name="Loparev V."/>
            <person name="Shewmaker P.L."/>
            <person name="Whitney A.M."/>
            <person name="McLaughlin R.W."/>
        </authorList>
    </citation>
    <scope>NUCLEOTIDE SEQUENCE [LARGE SCALE GENOMIC DNA]</scope>
    <source>
        <strain evidence="5 7">LMG 23085</strain>
    </source>
</reference>
<dbReference type="Gene3D" id="1.10.10.10">
    <property type="entry name" value="Winged helix-like DNA-binding domain superfamily/Winged helix DNA-binding domain"/>
    <property type="match status" value="1"/>
</dbReference>
<evidence type="ECO:0000256" key="3">
    <source>
        <dbReference type="ARBA" id="ARBA00023163"/>
    </source>
</evidence>
<name>A0A0S3K7G2_9ENTE</name>
<dbReference type="CDD" id="cd07377">
    <property type="entry name" value="WHTH_GntR"/>
    <property type="match status" value="1"/>
</dbReference>
<keyword evidence="7" id="KW-1185">Reference proteome</keyword>
<dbReference type="SUPFAM" id="SSF48008">
    <property type="entry name" value="GntR ligand-binding domain-like"/>
    <property type="match status" value="1"/>
</dbReference>
<dbReference type="KEGG" id="ess:ATZ33_01930"/>
<dbReference type="PANTHER" id="PTHR43537:SF5">
    <property type="entry name" value="UXU OPERON TRANSCRIPTIONAL REGULATOR"/>
    <property type="match status" value="1"/>
</dbReference>
<evidence type="ECO:0000313" key="5">
    <source>
        <dbReference type="EMBL" id="ALS00178.1"/>
    </source>
</evidence>
<keyword evidence="3" id="KW-0804">Transcription</keyword>